<organism evidence="5 6">
    <name type="scientific">Syncephalastrum racemosum</name>
    <name type="common">Filamentous fungus</name>
    <dbReference type="NCBI Taxonomy" id="13706"/>
    <lineage>
        <taxon>Eukaryota</taxon>
        <taxon>Fungi</taxon>
        <taxon>Fungi incertae sedis</taxon>
        <taxon>Mucoromycota</taxon>
        <taxon>Mucoromycotina</taxon>
        <taxon>Mucoromycetes</taxon>
        <taxon>Mucorales</taxon>
        <taxon>Syncephalastraceae</taxon>
        <taxon>Syncephalastrum</taxon>
    </lineage>
</organism>
<feature type="region of interest" description="Disordered" evidence="2">
    <location>
        <begin position="821"/>
        <end position="851"/>
    </location>
</feature>
<keyword evidence="1" id="KW-0813">Transport</keyword>
<comment type="caution">
    <text evidence="5">The sequence shown here is derived from an EMBL/GenBank/DDBJ whole genome shotgun (WGS) entry which is preliminary data.</text>
</comment>
<evidence type="ECO:0000313" key="6">
    <source>
        <dbReference type="Proteomes" id="UP000242180"/>
    </source>
</evidence>
<dbReference type="GO" id="GO:0005829">
    <property type="term" value="C:cytosol"/>
    <property type="evidence" value="ECO:0007669"/>
    <property type="project" value="TreeGrafter"/>
</dbReference>
<dbReference type="Gene3D" id="1.25.10.10">
    <property type="entry name" value="Leucine-rich Repeat Variant"/>
    <property type="match status" value="1"/>
</dbReference>
<protein>
    <submittedName>
        <fullName evidence="5">Armadillo-type protein</fullName>
    </submittedName>
</protein>
<dbReference type="GO" id="GO:0006606">
    <property type="term" value="P:protein import into nucleus"/>
    <property type="evidence" value="ECO:0007669"/>
    <property type="project" value="TreeGrafter"/>
</dbReference>
<dbReference type="Proteomes" id="UP000242180">
    <property type="component" value="Unassembled WGS sequence"/>
</dbReference>
<evidence type="ECO:0000256" key="2">
    <source>
        <dbReference type="SAM" id="MobiDB-lite"/>
    </source>
</evidence>
<dbReference type="InterPro" id="IPR058669">
    <property type="entry name" value="TPR_IPO7/11-like"/>
</dbReference>
<dbReference type="Pfam" id="PF25758">
    <property type="entry name" value="TPR_IPO11"/>
    <property type="match status" value="1"/>
</dbReference>
<keyword evidence="6" id="KW-1185">Reference proteome</keyword>
<dbReference type="FunCoup" id="A0A1X2HRM9">
    <property type="interactions" value="695"/>
</dbReference>
<proteinExistence type="predicted"/>
<name>A0A1X2HRM9_SYNRA</name>
<feature type="compositionally biased region" description="Acidic residues" evidence="2">
    <location>
        <begin position="838"/>
        <end position="851"/>
    </location>
</feature>
<dbReference type="InterPro" id="IPR056840">
    <property type="entry name" value="HEAT_IPO9_central"/>
</dbReference>
<dbReference type="InterPro" id="IPR011989">
    <property type="entry name" value="ARM-like"/>
</dbReference>
<evidence type="ECO:0000313" key="5">
    <source>
        <dbReference type="EMBL" id="ORZ02240.1"/>
    </source>
</evidence>
<dbReference type="OMA" id="NPDQYTI"/>
<evidence type="ECO:0000256" key="1">
    <source>
        <dbReference type="ARBA" id="ARBA00022927"/>
    </source>
</evidence>
<gene>
    <name evidence="5" type="ORF">BCR43DRAFT_2868</name>
</gene>
<dbReference type="AlphaFoldDB" id="A0A1X2HRM9"/>
<sequence length="932" mass="104611">MIVHGLADPESKIRVVCAYVVSRIAHDDFPEDWHNLLDILLSYLKSNSADSVHGAMRVLSEMVSRDISIQQLPQIGPVLIPELFTILTNDAVYSFRTRGRAVNIFNSCIQMLSTLREEQNATFGDQFIAPLMPQWLQAFHTILRHHVQNDPEKATEEYGLKMEVVKCICNLSAEFPKLIVTSLPEILEPIWMELQALKDRYVAESVSESADAAETFQDSDGNEIGSQNLLYALFDFIIASCSKKSVRHLYVVDRAPTPFFQELVYVLIAYMQITQEQAETWSSDANQYVADEEDATFSFNARVAATDVVFELQDTFENAFYKALQSALQRHISESNSMRAAGNPEWWKIQEACLLAISRGDLPEAIKGARNVDFDVSSLFDHVVLESMKAEQYPFLQGRAFVFASEFANVLPAEMASQYVSVAVNALQAPSSGIPVKISALRSLKNYCKFVDPQHVAPHQVSIMEATCQLLNEASEESLILLLEALGAAVRINTENAANYEQVLTPAVLGIWKKFCSDPIIASFVLDIVEDFAKCPNYFTPLYQRTLPFLDQVFKSQVEEPVVLANAIDLLTAMIRYGPSPLPKEFTDQEFGVLMQVAWNATDDEVLQSAQECVKNYVTKDCDHLIEWRDPAGKSGLDYVVHFVAKLLEPSGSDSEAFFVGDLILTIIKKAGNMVASILPQVLRAVLARLDSTSYGPFLQSLVMVFAHLVIHQQETVFQFLCETEINNQRGLDILMHKWCDFYDSFAGYYTQRVSAVALSKMFLISDPRLQSITVRGSIVVNPSGGIVTRSKAKQNPEQYTALPVHAKILELLVGELANAVPPPEQAQPMGGNSETESLNDDEDDEDWEDLDFGKKGDDVAFLSDMLAELDEDEERNNPELKNDPLFHLDLRAYLVDFFRNCSSQNVNHFMELCQQHLNETDKEVLEQALKQ</sequence>
<keyword evidence="1" id="KW-0653">Protein transport</keyword>
<dbReference type="PANTHER" id="PTHR10997:SF9">
    <property type="entry name" value="IMPORTIN-9"/>
    <property type="match status" value="1"/>
</dbReference>
<reference evidence="5 6" key="1">
    <citation type="submission" date="2016-07" db="EMBL/GenBank/DDBJ databases">
        <title>Pervasive Adenine N6-methylation of Active Genes in Fungi.</title>
        <authorList>
            <consortium name="DOE Joint Genome Institute"/>
            <person name="Mondo S.J."/>
            <person name="Dannebaum R.O."/>
            <person name="Kuo R.C."/>
            <person name="Labutti K."/>
            <person name="Haridas S."/>
            <person name="Kuo A."/>
            <person name="Salamov A."/>
            <person name="Ahrendt S.R."/>
            <person name="Lipzen A."/>
            <person name="Sullivan W."/>
            <person name="Andreopoulos W.B."/>
            <person name="Clum A."/>
            <person name="Lindquist E."/>
            <person name="Daum C."/>
            <person name="Ramamoorthy G.K."/>
            <person name="Gryganskyi A."/>
            <person name="Culley D."/>
            <person name="Magnuson J.K."/>
            <person name="James T.Y."/>
            <person name="O'Malley M.A."/>
            <person name="Stajich J.E."/>
            <person name="Spatafora J.W."/>
            <person name="Visel A."/>
            <person name="Grigoriev I.V."/>
        </authorList>
    </citation>
    <scope>NUCLEOTIDE SEQUENCE [LARGE SCALE GENOMIC DNA]</scope>
    <source>
        <strain evidence="5 6">NRRL 2496</strain>
    </source>
</reference>
<evidence type="ECO:0000259" key="3">
    <source>
        <dbReference type="Pfam" id="PF25018"/>
    </source>
</evidence>
<feature type="domain" description="Importin-9 central HEAT repeats" evidence="3">
    <location>
        <begin position="257"/>
        <end position="499"/>
    </location>
</feature>
<evidence type="ECO:0000259" key="4">
    <source>
        <dbReference type="Pfam" id="PF25758"/>
    </source>
</evidence>
<dbReference type="STRING" id="13706.A0A1X2HRM9"/>
<dbReference type="InterPro" id="IPR016024">
    <property type="entry name" value="ARM-type_fold"/>
</dbReference>
<dbReference type="Pfam" id="PF25018">
    <property type="entry name" value="HEAT_IPO9_c"/>
    <property type="match status" value="1"/>
</dbReference>
<dbReference type="EMBL" id="MCGN01000001">
    <property type="protein sequence ID" value="ORZ02240.1"/>
    <property type="molecule type" value="Genomic_DNA"/>
</dbReference>
<dbReference type="SUPFAM" id="SSF48371">
    <property type="entry name" value="ARM repeat"/>
    <property type="match status" value="1"/>
</dbReference>
<dbReference type="PANTHER" id="PTHR10997">
    <property type="entry name" value="IMPORTIN-7, 8, 11"/>
    <property type="match status" value="1"/>
</dbReference>
<dbReference type="GO" id="GO:0005635">
    <property type="term" value="C:nuclear envelope"/>
    <property type="evidence" value="ECO:0007669"/>
    <property type="project" value="TreeGrafter"/>
</dbReference>
<dbReference type="InParanoid" id="A0A1X2HRM9"/>
<accession>A0A1X2HRM9</accession>
<feature type="domain" description="Importin-7/11-like TPR repeats" evidence="4">
    <location>
        <begin position="541"/>
        <end position="765"/>
    </location>
</feature>
<dbReference type="OrthoDB" id="431626at2759"/>